<evidence type="ECO:0000259" key="5">
    <source>
        <dbReference type="PROSITE" id="PS51123"/>
    </source>
</evidence>
<dbReference type="OrthoDB" id="719419at2"/>
<evidence type="ECO:0000256" key="4">
    <source>
        <dbReference type="PROSITE-ProRule" id="PRU00473"/>
    </source>
</evidence>
<sequence>MEKGVKSIRQARGKYFTNLSKGNFLVLEADSECSFIVSEWLKDTTDKDKNSLVWLLEDAQRTDILLERRVQVLNKLAIPRAKCGSVPMFYLEASLTNKINKNAKSGYLIRGQCPSVVKQAVWSATKGGPRLGETSLSYGDNVYLAITTEGLNGHELLIEVYQRKGMMQDDKIVRRIRTKCVNGKVDILIANTYAWYATMKNGPAKAELYIKVKDTISGNYILDDHKDDAHARFLRMDNKVVNRAVAPPSNVTIVKTGDKLPNLKREDQCRFTQIEVTDGADRVILFDEGKIKLKGATSKEFFMDEKLHYDFGKYTLKPQAKAILDKMAALLMEMPFIPVELGSHTDRFGTDAFNKDLSEKRAKAAMDYLISKNVAASRITSKGYGKTMLADKNPELSREDSEVNRRTTLRLRIFSHDAQSLVFETVKPGISLKKQLPIKIHDYHTKGLCNFISNKHTTDIPYSAITPSNKKDSLALEGDTIKPWIYGPMDNMVTGFDYIFPHLRSPNSFFFYINSCRYFSDKEKPSLIIKVYSDIKWEFAFFLDMSSPLNVGWKGGENMTPSRLEELRKSAAKLGMAHYNQTTEIDFGVKLSSSWNKDGDNYTKKEEYTKKFSKEIKALYSVISSVKEATRGLTAGTGGAPREKKFGTTTAMTIKILAPKFALGVKWQLARGSKKRVKTAEIGTEYKIFFHAEPLIGMDLTIDLLNLAITAASAAAGNPMAADIFIMIKNWAAKGYKSKRAEFSFDMYIDFVLKGTIEGGLNDITINTASDQLEVAADLSLKITGTLKAGVSLKAKAVLIEAGPNETDVHASATVSADLTVGITAKHMFKYDSNEGLIYKPGLVVDPCVGNVVVMIDVGISYRKISADWTPVNESGTREFWEGFDIMEKLSAVSGVSPSITLISKKS</sequence>
<reference evidence="6 7" key="1">
    <citation type="submission" date="2017-05" db="EMBL/GenBank/DDBJ databases">
        <authorList>
            <person name="Varghese N."/>
            <person name="Submissions S."/>
        </authorList>
    </citation>
    <scope>NUCLEOTIDE SEQUENCE [LARGE SCALE GENOMIC DNA]</scope>
    <source>
        <strain evidence="6 7">DSM 19036</strain>
    </source>
</reference>
<dbReference type="InterPro" id="IPR050330">
    <property type="entry name" value="Bact_OuterMem_StrucFunc"/>
</dbReference>
<dbReference type="InterPro" id="IPR006665">
    <property type="entry name" value="OmpA-like"/>
</dbReference>
<evidence type="ECO:0000256" key="1">
    <source>
        <dbReference type="ARBA" id="ARBA00004442"/>
    </source>
</evidence>
<gene>
    <name evidence="6" type="ORF">SAMN06265348_102295</name>
</gene>
<dbReference type="PANTHER" id="PTHR30329:SF21">
    <property type="entry name" value="LIPOPROTEIN YIAD-RELATED"/>
    <property type="match status" value="1"/>
</dbReference>
<dbReference type="SUPFAM" id="SSF103088">
    <property type="entry name" value="OmpA-like"/>
    <property type="match status" value="1"/>
</dbReference>
<dbReference type="CDD" id="cd07185">
    <property type="entry name" value="OmpA_C-like"/>
    <property type="match status" value="1"/>
</dbReference>
<proteinExistence type="predicted"/>
<name>A0A521BHK7_9SPHI</name>
<dbReference type="EMBL" id="FXTN01000002">
    <property type="protein sequence ID" value="SMO46401.1"/>
    <property type="molecule type" value="Genomic_DNA"/>
</dbReference>
<dbReference type="PANTHER" id="PTHR30329">
    <property type="entry name" value="STATOR ELEMENT OF FLAGELLAR MOTOR COMPLEX"/>
    <property type="match status" value="1"/>
</dbReference>
<dbReference type="InterPro" id="IPR006664">
    <property type="entry name" value="OMP_bac"/>
</dbReference>
<keyword evidence="2 4" id="KW-0472">Membrane</keyword>
<dbReference type="PRINTS" id="PR01021">
    <property type="entry name" value="OMPADOMAIN"/>
</dbReference>
<keyword evidence="7" id="KW-1185">Reference proteome</keyword>
<evidence type="ECO:0000313" key="6">
    <source>
        <dbReference type="EMBL" id="SMO46401.1"/>
    </source>
</evidence>
<protein>
    <submittedName>
        <fullName evidence="6">OmpA family protein</fullName>
    </submittedName>
</protein>
<evidence type="ECO:0000256" key="3">
    <source>
        <dbReference type="ARBA" id="ARBA00023237"/>
    </source>
</evidence>
<evidence type="ECO:0000256" key="2">
    <source>
        <dbReference type="ARBA" id="ARBA00023136"/>
    </source>
</evidence>
<dbReference type="Pfam" id="PF00691">
    <property type="entry name" value="OmpA"/>
    <property type="match status" value="1"/>
</dbReference>
<keyword evidence="3" id="KW-0998">Cell outer membrane</keyword>
<dbReference type="Gene3D" id="3.30.1330.60">
    <property type="entry name" value="OmpA-like domain"/>
    <property type="match status" value="1"/>
</dbReference>
<accession>A0A521BHK7</accession>
<dbReference type="Proteomes" id="UP000320300">
    <property type="component" value="Unassembled WGS sequence"/>
</dbReference>
<dbReference type="InterPro" id="IPR036737">
    <property type="entry name" value="OmpA-like_sf"/>
</dbReference>
<comment type="subcellular location">
    <subcellularLocation>
        <location evidence="1">Cell outer membrane</location>
    </subcellularLocation>
</comment>
<dbReference type="PROSITE" id="PS51123">
    <property type="entry name" value="OMPA_2"/>
    <property type="match status" value="1"/>
</dbReference>
<dbReference type="GO" id="GO:0009279">
    <property type="term" value="C:cell outer membrane"/>
    <property type="evidence" value="ECO:0007669"/>
    <property type="project" value="UniProtKB-SubCell"/>
</dbReference>
<dbReference type="RefSeq" id="WP_142526969.1">
    <property type="nucleotide sequence ID" value="NZ_CBCSJO010000003.1"/>
</dbReference>
<organism evidence="6 7">
    <name type="scientific">Pedobacter westerhofensis</name>
    <dbReference type="NCBI Taxonomy" id="425512"/>
    <lineage>
        <taxon>Bacteria</taxon>
        <taxon>Pseudomonadati</taxon>
        <taxon>Bacteroidota</taxon>
        <taxon>Sphingobacteriia</taxon>
        <taxon>Sphingobacteriales</taxon>
        <taxon>Sphingobacteriaceae</taxon>
        <taxon>Pedobacter</taxon>
    </lineage>
</organism>
<evidence type="ECO:0000313" key="7">
    <source>
        <dbReference type="Proteomes" id="UP000320300"/>
    </source>
</evidence>
<feature type="domain" description="OmpA-like" evidence="5">
    <location>
        <begin position="296"/>
        <end position="415"/>
    </location>
</feature>
<dbReference type="AlphaFoldDB" id="A0A521BHK7"/>